<comment type="caution">
    <text evidence="3">The sequence shown here is derived from an EMBL/GenBank/DDBJ whole genome shotgun (WGS) entry which is preliminary data.</text>
</comment>
<dbReference type="InterPro" id="IPR002656">
    <property type="entry name" value="Acyl_transf_3_dom"/>
</dbReference>
<dbReference type="RefSeq" id="WP_281801170.1">
    <property type="nucleotide sequence ID" value="NZ_BSEC01000001.1"/>
</dbReference>
<sequence length="345" mass="37408">MAAGTDKFASPGALRMALAFAVFVHHTTKANLGMSAVLIFFVLSGYWVATMWNKTYSQTSWSYFTFLVSRLWRVAPVFALCSAIAWSLLLWRGEGPALAVGIGGVFHQIFSNVLILGYNSLSYQANVPGWSLDMEMQFYLVAPVVVFLVSRNAVALIGCVALSLLAPKLGGSATVLPFLYFFGIGIAAATHNLTPSRRLAYGSLIATAAMFVVYGVIYAKNFAADPTQELLVFSSKANLLIAVLMTPWAIYTTKQKSGATDRMFGDLSYIFYLLHWSVIGALGTGEGSYVDRFVVCSEAVVLILVASWVIWALFDRPISKLRAAWVSGRRLMAEPATGGMSAVPA</sequence>
<proteinExistence type="predicted"/>
<evidence type="ECO:0000259" key="2">
    <source>
        <dbReference type="Pfam" id="PF01757"/>
    </source>
</evidence>
<feature type="domain" description="Acyltransferase 3" evidence="2">
    <location>
        <begin position="13"/>
        <end position="311"/>
    </location>
</feature>
<feature type="transmembrane region" description="Helical" evidence="1">
    <location>
        <begin position="289"/>
        <end position="314"/>
    </location>
</feature>
<accession>A0A9W6GSL4</accession>
<dbReference type="Pfam" id="PF01757">
    <property type="entry name" value="Acyl_transf_3"/>
    <property type="match status" value="1"/>
</dbReference>
<keyword evidence="1" id="KW-1133">Transmembrane helix</keyword>
<dbReference type="PANTHER" id="PTHR23028">
    <property type="entry name" value="ACETYLTRANSFERASE"/>
    <property type="match status" value="1"/>
</dbReference>
<keyword evidence="1" id="KW-0472">Membrane</keyword>
<feature type="transmembrane region" description="Helical" evidence="1">
    <location>
        <begin position="71"/>
        <end position="91"/>
    </location>
</feature>
<name>A0A9W6GSL4_9HYPH</name>
<organism evidence="3 4">
    <name type="scientific">Methylocystis echinoides</name>
    <dbReference type="NCBI Taxonomy" id="29468"/>
    <lineage>
        <taxon>Bacteria</taxon>
        <taxon>Pseudomonadati</taxon>
        <taxon>Pseudomonadota</taxon>
        <taxon>Alphaproteobacteria</taxon>
        <taxon>Hyphomicrobiales</taxon>
        <taxon>Methylocystaceae</taxon>
        <taxon>Methylocystis</taxon>
    </lineage>
</organism>
<feature type="transmembrane region" description="Helical" evidence="1">
    <location>
        <begin position="97"/>
        <end position="118"/>
    </location>
</feature>
<feature type="transmembrane region" description="Helical" evidence="1">
    <location>
        <begin position="32"/>
        <end position="50"/>
    </location>
</feature>
<feature type="transmembrane region" description="Helical" evidence="1">
    <location>
        <begin position="169"/>
        <end position="187"/>
    </location>
</feature>
<evidence type="ECO:0000256" key="1">
    <source>
        <dbReference type="SAM" id="Phobius"/>
    </source>
</evidence>
<dbReference type="EMBL" id="BSEC01000001">
    <property type="protein sequence ID" value="GLI92140.1"/>
    <property type="molecule type" value="Genomic_DNA"/>
</dbReference>
<feature type="transmembrane region" description="Helical" evidence="1">
    <location>
        <begin position="199"/>
        <end position="218"/>
    </location>
</feature>
<protein>
    <recommendedName>
        <fullName evidence="2">Acyltransferase 3 domain-containing protein</fullName>
    </recommendedName>
</protein>
<dbReference type="Proteomes" id="UP001144323">
    <property type="component" value="Unassembled WGS sequence"/>
</dbReference>
<gene>
    <name evidence="3" type="ORF">LMG27198_11320</name>
</gene>
<feature type="transmembrane region" description="Helical" evidence="1">
    <location>
        <begin position="230"/>
        <end position="251"/>
    </location>
</feature>
<dbReference type="InterPro" id="IPR050879">
    <property type="entry name" value="Acyltransferase_3"/>
</dbReference>
<dbReference type="GO" id="GO:0016747">
    <property type="term" value="F:acyltransferase activity, transferring groups other than amino-acyl groups"/>
    <property type="evidence" value="ECO:0007669"/>
    <property type="project" value="InterPro"/>
</dbReference>
<dbReference type="AlphaFoldDB" id="A0A9W6GSL4"/>
<keyword evidence="4" id="KW-1185">Reference proteome</keyword>
<keyword evidence="1" id="KW-0812">Transmembrane</keyword>
<feature type="transmembrane region" description="Helical" evidence="1">
    <location>
        <begin position="263"/>
        <end position="283"/>
    </location>
</feature>
<evidence type="ECO:0000313" key="3">
    <source>
        <dbReference type="EMBL" id="GLI92140.1"/>
    </source>
</evidence>
<evidence type="ECO:0000313" key="4">
    <source>
        <dbReference type="Proteomes" id="UP001144323"/>
    </source>
</evidence>
<feature type="transmembrane region" description="Helical" evidence="1">
    <location>
        <begin position="138"/>
        <end position="163"/>
    </location>
</feature>
<reference evidence="3" key="1">
    <citation type="journal article" date="2023" name="Int. J. Syst. Evol. Microbiol.">
        <title>Methylocystis iwaonis sp. nov., a type II methane-oxidizing bacterium from surface soil of a rice paddy field in Japan, and emended description of the genus Methylocystis (ex Whittenbury et al. 1970) Bowman et al. 1993.</title>
        <authorList>
            <person name="Kaise H."/>
            <person name="Sawadogo J.B."/>
            <person name="Alam M.S."/>
            <person name="Ueno C."/>
            <person name="Dianou D."/>
            <person name="Shinjo R."/>
            <person name="Asakawa S."/>
        </authorList>
    </citation>
    <scope>NUCLEOTIDE SEQUENCE</scope>
    <source>
        <strain evidence="3">LMG27198</strain>
    </source>
</reference>